<organism evidence="1 2">
    <name type="scientific">Lecanicillium saksenae</name>
    <dbReference type="NCBI Taxonomy" id="468837"/>
    <lineage>
        <taxon>Eukaryota</taxon>
        <taxon>Fungi</taxon>
        <taxon>Dikarya</taxon>
        <taxon>Ascomycota</taxon>
        <taxon>Pezizomycotina</taxon>
        <taxon>Sordariomycetes</taxon>
        <taxon>Hypocreomycetidae</taxon>
        <taxon>Hypocreales</taxon>
        <taxon>Cordycipitaceae</taxon>
        <taxon>Lecanicillium</taxon>
    </lineage>
</organism>
<dbReference type="EMBL" id="JANAKD010000333">
    <property type="protein sequence ID" value="KAJ3494902.1"/>
    <property type="molecule type" value="Genomic_DNA"/>
</dbReference>
<evidence type="ECO:0000313" key="2">
    <source>
        <dbReference type="Proteomes" id="UP001148737"/>
    </source>
</evidence>
<sequence>MVARSSVPLSAALFALSTAAATQPAVKLRAGTISGGYCDDTDVKLFQGIPYARPPMKELRFMAPQPFEGQYPGGHLNATTPPAACIQFDNSGTGAPPSEDCLYVDVYVPAKPNKHNRPWPVKVYSYGGSNVFGDLAYPMYNACHLATDAIVVALNYRLGPLGFMGLADAGIQGNMAIKDHVMALEWVQANIDAFGGNRHQVVLFGQSAGADNAYAISALPQAKKLMTGAVMQSGGGSELVGFKDAQDIAASYVGVLGCATNDLRCLQSKTTDELVDAFPKTPAFRTNTLLSRIYHVQWPNTTNINLPILDGDLFTDEPLKTGPKVPIIAGSSKYLVRSNVLQKVH</sequence>
<proteinExistence type="predicted"/>
<protein>
    <submittedName>
        <fullName evidence="1">Uncharacterized protein</fullName>
    </submittedName>
</protein>
<dbReference type="Proteomes" id="UP001148737">
    <property type="component" value="Unassembled WGS sequence"/>
</dbReference>
<reference evidence="1" key="1">
    <citation type="submission" date="2022-07" db="EMBL/GenBank/DDBJ databases">
        <title>Genome Sequence of Lecanicillium saksenae.</title>
        <authorList>
            <person name="Buettner E."/>
        </authorList>
    </citation>
    <scope>NUCLEOTIDE SEQUENCE</scope>
    <source>
        <strain evidence="1">VT-O1</strain>
    </source>
</reference>
<evidence type="ECO:0000313" key="1">
    <source>
        <dbReference type="EMBL" id="KAJ3494902.1"/>
    </source>
</evidence>
<comment type="caution">
    <text evidence="1">The sequence shown here is derived from an EMBL/GenBank/DDBJ whole genome shotgun (WGS) entry which is preliminary data.</text>
</comment>
<keyword evidence="2" id="KW-1185">Reference proteome</keyword>
<name>A0ACC1R0E0_9HYPO</name>
<accession>A0ACC1R0E0</accession>
<gene>
    <name evidence="1" type="ORF">NLG97_g3776</name>
</gene>